<protein>
    <submittedName>
        <fullName evidence="4">OMP1325</fullName>
    </submittedName>
    <submittedName>
        <fullName evidence="3">OMP1385</fullName>
    </submittedName>
    <submittedName>
        <fullName evidence="2">OMP1498</fullName>
    </submittedName>
</protein>
<dbReference type="AlphaFoldDB" id="A0A1M4NIE8"/>
<proteinExistence type="predicted"/>
<sequence>MSEHHLRDAHIGFTRLFSLLGYLGISWLHAFDYSFSGQLDTFSKIGFNHSPLNSAKGIFPTESFIDVAGTAQIRVGLLPRHTANHSLNFHLGGEMAGVPYDSTKYLIDQANGKVFGSDVYNFIGGWHGYFFNKYFGPDYAGHGQSGAWNARPYILDTAYIDYQYKDVFGIKLGRYAANIDLMSGSNQGFEFYYKPMKNLKLWWWSSFGRGLAFNSWIYQFYAVVPYLQKNGQFINYGWHGITATYDYDKLSAQFYYFFAPKTYNTPGIKLVYDTNKNFQQVGFRSQTLLMVTVPIYYSGWYNSETGHYSIWDNPQHGSPTGKYGVSLNIRQIFRWNKFTYILGLYNTFGNSDALLGSHTMPMGNNTSYVNDIYGIVGYDFWDNIGYDGLSDAVVNANTTTVYGSVGSVYKKFAWHIFGRVSHANKDAQGHRGRADEYSAALSLDYAFTPSILLHFKVEYYGVQIHQGYRVGYFGLPQFGNPAFQANYQDRSHLMTNLTLKF</sequence>
<keyword evidence="1" id="KW-0472">Membrane</keyword>
<dbReference type="RefSeq" id="WP_104732818.1">
    <property type="nucleotide sequence ID" value="NZ_FZLZ01000058.1"/>
</dbReference>
<evidence type="ECO:0000313" key="2">
    <source>
        <dbReference type="EMBL" id="SFZ72926.1"/>
    </source>
</evidence>
<dbReference type="EMBL" id="LT633847">
    <property type="protein sequence ID" value="SFZ73045.1"/>
    <property type="molecule type" value="Genomic_DNA"/>
</dbReference>
<evidence type="ECO:0000256" key="1">
    <source>
        <dbReference type="SAM" id="Phobius"/>
    </source>
</evidence>
<keyword evidence="1" id="KW-0812">Transmembrane</keyword>
<dbReference type="Pfam" id="PF02521">
    <property type="entry name" value="HP_OMP_2"/>
    <property type="match status" value="1"/>
</dbReference>
<dbReference type="InterPro" id="IPR003678">
    <property type="entry name" value="Put_OMP"/>
</dbReference>
<organism evidence="3">
    <name type="scientific">Helicobacter salomonis</name>
    <dbReference type="NCBI Taxonomy" id="56878"/>
    <lineage>
        <taxon>Bacteria</taxon>
        <taxon>Pseudomonadati</taxon>
        <taxon>Campylobacterota</taxon>
        <taxon>Epsilonproteobacteria</taxon>
        <taxon>Campylobacterales</taxon>
        <taxon>Helicobacteraceae</taxon>
        <taxon>Helicobacter</taxon>
    </lineage>
</organism>
<evidence type="ECO:0000313" key="3">
    <source>
        <dbReference type="EMBL" id="SFZ73045.1"/>
    </source>
</evidence>
<feature type="transmembrane region" description="Helical" evidence="1">
    <location>
        <begin position="12"/>
        <end position="31"/>
    </location>
</feature>
<reference evidence="3" key="1">
    <citation type="submission" date="2016-11" db="EMBL/GenBank/DDBJ databases">
        <title>Proteomic and phylogenetic analysis of the outer membrane protein repertoire of gastric Helicobacter species.</title>
        <authorList>
            <person name="Joosten M."/>
        </authorList>
    </citation>
    <scope>NUCLEOTIDE SEQUENCE</scope>
    <source>
        <strain evidence="2">KokIII</strain>
        <strain evidence="3">M45</strain>
        <strain evidence="4">R1053</strain>
    </source>
</reference>
<gene>
    <name evidence="3" type="primary">omp1385</name>
    <name evidence="4" type="synonym">omp1325</name>
    <name evidence="2" type="synonym">omp1498</name>
</gene>
<keyword evidence="1" id="KW-1133">Transmembrane helix</keyword>
<accession>A0A1M4NIE8</accession>
<dbReference type="EMBL" id="LT633798">
    <property type="protein sequence ID" value="SFZ72926.1"/>
    <property type="molecule type" value="Genomic_DNA"/>
</dbReference>
<name>A0A1M4NIE8_9HELI</name>
<dbReference type="EMBL" id="LT633888">
    <property type="protein sequence ID" value="SFZ73131.1"/>
    <property type="molecule type" value="Genomic_DNA"/>
</dbReference>
<evidence type="ECO:0000313" key="4">
    <source>
        <dbReference type="EMBL" id="SFZ73131.1"/>
    </source>
</evidence>